<evidence type="ECO:0000259" key="11">
    <source>
        <dbReference type="Pfam" id="PF20258"/>
    </source>
</evidence>
<keyword evidence="3 10" id="KW-0808">Transferase</keyword>
<dbReference type="Pfam" id="PF03054">
    <property type="entry name" value="tRNA_Me_trans"/>
    <property type="match status" value="1"/>
</dbReference>
<comment type="caution">
    <text evidence="10">Lacks conserved residue(s) required for the propagation of feature annotation.</text>
</comment>
<evidence type="ECO:0000256" key="8">
    <source>
        <dbReference type="ARBA" id="ARBA00023157"/>
    </source>
</evidence>
<evidence type="ECO:0000259" key="12">
    <source>
        <dbReference type="Pfam" id="PF20259"/>
    </source>
</evidence>
<dbReference type="CDD" id="cd01998">
    <property type="entry name" value="MnmA_TRMU-like"/>
    <property type="match status" value="1"/>
</dbReference>
<dbReference type="Proteomes" id="UP000230779">
    <property type="component" value="Unassembled WGS sequence"/>
</dbReference>
<accession>A0A2M7RFT5</accession>
<evidence type="ECO:0000256" key="1">
    <source>
        <dbReference type="ARBA" id="ARBA00022490"/>
    </source>
</evidence>
<dbReference type="FunFam" id="3.40.50.620:FF:000115">
    <property type="entry name" value="tRNA-specific 2-thiouridylase MnmA"/>
    <property type="match status" value="1"/>
</dbReference>
<evidence type="ECO:0000256" key="9">
    <source>
        <dbReference type="ARBA" id="ARBA00051542"/>
    </source>
</evidence>
<dbReference type="InterPro" id="IPR014729">
    <property type="entry name" value="Rossmann-like_a/b/a_fold"/>
</dbReference>
<evidence type="ECO:0000313" key="14">
    <source>
        <dbReference type="Proteomes" id="UP000230779"/>
    </source>
</evidence>
<keyword evidence="8" id="KW-1015">Disulfide bond</keyword>
<comment type="caution">
    <text evidence="13">The sequence shown here is derived from an EMBL/GenBank/DDBJ whole genome shotgun (WGS) entry which is preliminary data.</text>
</comment>
<dbReference type="Gene3D" id="3.40.50.620">
    <property type="entry name" value="HUPs"/>
    <property type="match status" value="1"/>
</dbReference>
<evidence type="ECO:0000256" key="7">
    <source>
        <dbReference type="ARBA" id="ARBA00022884"/>
    </source>
</evidence>
<dbReference type="AlphaFoldDB" id="A0A2M7RFT5"/>
<keyword evidence="4 10" id="KW-0819">tRNA processing</keyword>
<evidence type="ECO:0000256" key="5">
    <source>
        <dbReference type="ARBA" id="ARBA00022741"/>
    </source>
</evidence>
<feature type="domain" description="tRNA-specific 2-thiouridylase MnmA-like central" evidence="12">
    <location>
        <begin position="219"/>
        <end position="282"/>
    </location>
</feature>
<feature type="active site" description="Nucleophile" evidence="10">
    <location>
        <position position="111"/>
    </location>
</feature>
<keyword evidence="2 10" id="KW-0820">tRNA-binding</keyword>
<dbReference type="GO" id="GO:0005524">
    <property type="term" value="F:ATP binding"/>
    <property type="evidence" value="ECO:0007669"/>
    <property type="project" value="UniProtKB-KW"/>
</dbReference>
<organism evidence="13 14">
    <name type="scientific">Candidatus Kerfeldbacteria bacterium CG_4_10_14_0_8_um_filter_42_10</name>
    <dbReference type="NCBI Taxonomy" id="2014248"/>
    <lineage>
        <taxon>Bacteria</taxon>
        <taxon>Candidatus Kerfeldiibacteriota</taxon>
    </lineage>
</organism>
<dbReference type="GO" id="GO:0005737">
    <property type="term" value="C:cytoplasm"/>
    <property type="evidence" value="ECO:0007669"/>
    <property type="project" value="UniProtKB-SubCell"/>
</dbReference>
<dbReference type="FunFam" id="2.40.30.10:FF:000023">
    <property type="entry name" value="tRNA-specific 2-thiouridylase MnmA"/>
    <property type="match status" value="1"/>
</dbReference>
<dbReference type="Gene3D" id="2.30.30.280">
    <property type="entry name" value="Adenine nucleotide alpha hydrolases-like domains"/>
    <property type="match status" value="1"/>
</dbReference>
<feature type="binding site" evidence="10">
    <location>
        <begin position="11"/>
        <end position="18"/>
    </location>
    <ligand>
        <name>ATP</name>
        <dbReference type="ChEBI" id="CHEBI:30616"/>
    </ligand>
</feature>
<evidence type="ECO:0000256" key="3">
    <source>
        <dbReference type="ARBA" id="ARBA00022679"/>
    </source>
</evidence>
<feature type="active site" description="Cysteine persulfide intermediate" evidence="10">
    <location>
        <position position="211"/>
    </location>
</feature>
<dbReference type="GO" id="GO:0000049">
    <property type="term" value="F:tRNA binding"/>
    <property type="evidence" value="ECO:0007669"/>
    <property type="project" value="UniProtKB-KW"/>
</dbReference>
<dbReference type="InterPro" id="IPR046885">
    <property type="entry name" value="MnmA-like_C"/>
</dbReference>
<feature type="domain" description="tRNA-specific 2-thiouridylase MnmA-like C-terminal" evidence="11">
    <location>
        <begin position="292"/>
        <end position="366"/>
    </location>
</feature>
<feature type="binding site" evidence="10">
    <location>
        <position position="135"/>
    </location>
    <ligand>
        <name>ATP</name>
        <dbReference type="ChEBI" id="CHEBI:30616"/>
    </ligand>
</feature>
<reference evidence="13 14" key="1">
    <citation type="submission" date="2017-09" db="EMBL/GenBank/DDBJ databases">
        <title>Depth-based differentiation of microbial function through sediment-hosted aquifers and enrichment of novel symbionts in the deep terrestrial subsurface.</title>
        <authorList>
            <person name="Probst A.J."/>
            <person name="Ladd B."/>
            <person name="Jarett J.K."/>
            <person name="Geller-Mcgrath D.E."/>
            <person name="Sieber C.M."/>
            <person name="Emerson J.B."/>
            <person name="Anantharaman K."/>
            <person name="Thomas B.C."/>
            <person name="Malmstrom R."/>
            <person name="Stieglmeier M."/>
            <person name="Klingl A."/>
            <person name="Woyke T."/>
            <person name="Ryan C.M."/>
            <person name="Banfield J.F."/>
        </authorList>
    </citation>
    <scope>NUCLEOTIDE SEQUENCE [LARGE SCALE GENOMIC DNA]</scope>
    <source>
        <strain evidence="13">CG_4_10_14_0_8_um_filter_42_10</strain>
    </source>
</reference>
<feature type="region of interest" description="Interaction with tRNA" evidence="10">
    <location>
        <begin position="317"/>
        <end position="318"/>
    </location>
</feature>
<name>A0A2M7RFT5_9BACT</name>
<dbReference type="FunFam" id="2.30.30.280:FF:000001">
    <property type="entry name" value="tRNA-specific 2-thiouridylase MnmA"/>
    <property type="match status" value="1"/>
</dbReference>
<keyword evidence="5 10" id="KW-0547">Nucleotide-binding</keyword>
<dbReference type="NCBIfam" id="TIGR00420">
    <property type="entry name" value="trmU"/>
    <property type="match status" value="1"/>
</dbReference>
<comment type="similarity">
    <text evidence="10">Belongs to the MnmA/TRMU family.</text>
</comment>
<dbReference type="InterPro" id="IPR023382">
    <property type="entry name" value="MnmA-like_central_sf"/>
</dbReference>
<feature type="region of interest" description="Interaction with tRNA" evidence="10">
    <location>
        <begin position="161"/>
        <end position="163"/>
    </location>
</feature>
<comment type="function">
    <text evidence="10">Catalyzes the 2-thiolation of uridine at the wobble position (U34) of tRNA, leading to the formation of s(2)U34.</text>
</comment>
<feature type="site" description="Interaction with tRNA" evidence="10">
    <location>
        <position position="350"/>
    </location>
</feature>
<dbReference type="PANTHER" id="PTHR11933:SF5">
    <property type="entry name" value="MITOCHONDRIAL TRNA-SPECIFIC 2-THIOURIDYLASE 1"/>
    <property type="match status" value="1"/>
</dbReference>
<gene>
    <name evidence="10" type="primary">mnmA</name>
    <name evidence="13" type="ORF">COY66_06340</name>
</gene>
<dbReference type="HAMAP" id="MF_00144">
    <property type="entry name" value="tRNA_thiouridyl_MnmA"/>
    <property type="match status" value="1"/>
</dbReference>
<evidence type="ECO:0000313" key="13">
    <source>
        <dbReference type="EMBL" id="PIY95600.1"/>
    </source>
</evidence>
<evidence type="ECO:0000256" key="10">
    <source>
        <dbReference type="HAMAP-Rule" id="MF_00144"/>
    </source>
</evidence>
<feature type="region of interest" description="Interaction with target base in tRNA" evidence="10">
    <location>
        <begin position="106"/>
        <end position="108"/>
    </location>
</feature>
<dbReference type="Gene3D" id="2.40.30.10">
    <property type="entry name" value="Translation factors"/>
    <property type="match status" value="1"/>
</dbReference>
<keyword evidence="1 10" id="KW-0963">Cytoplasm</keyword>
<evidence type="ECO:0000256" key="4">
    <source>
        <dbReference type="ARBA" id="ARBA00022694"/>
    </source>
</evidence>
<evidence type="ECO:0000256" key="6">
    <source>
        <dbReference type="ARBA" id="ARBA00022840"/>
    </source>
</evidence>
<dbReference type="InterPro" id="IPR004506">
    <property type="entry name" value="MnmA-like"/>
</dbReference>
<feature type="site" description="Interaction with tRNA" evidence="10">
    <location>
        <position position="136"/>
    </location>
</feature>
<proteinExistence type="inferred from homology"/>
<feature type="binding site" evidence="10">
    <location>
        <position position="37"/>
    </location>
    <ligand>
        <name>ATP</name>
        <dbReference type="ChEBI" id="CHEBI:30616"/>
    </ligand>
</feature>
<dbReference type="GO" id="GO:0002143">
    <property type="term" value="P:tRNA wobble position uridine thiolation"/>
    <property type="evidence" value="ECO:0007669"/>
    <property type="project" value="TreeGrafter"/>
</dbReference>
<dbReference type="PANTHER" id="PTHR11933">
    <property type="entry name" value="TRNA 5-METHYLAMINOMETHYL-2-THIOURIDYLATE -METHYLTRANSFERASE"/>
    <property type="match status" value="1"/>
</dbReference>
<keyword evidence="7 10" id="KW-0694">RNA-binding</keyword>
<evidence type="ECO:0000256" key="2">
    <source>
        <dbReference type="ARBA" id="ARBA00022555"/>
    </source>
</evidence>
<keyword evidence="6 10" id="KW-0067">ATP-binding</keyword>
<dbReference type="SUPFAM" id="SSF52402">
    <property type="entry name" value="Adenine nucleotide alpha hydrolases-like"/>
    <property type="match status" value="1"/>
</dbReference>
<sequence length="367" mass="41675">MSLKRKTVFVAMSGGVDSSVAAALLKAQGYRVIGIFMKNWTENFNFGKNNSFFNATLCPWAEDQEDMRKVCTQLDIPFYTFDFEEEYKNRVINYFFEGYQKGITPNPDIMCNKEIKFKLFLEKSIRLGADLIATGHYARVKTTGQEKSRVYHLLKGKDPNKDQSYFLYTLNQEKLKKVLFPIGDYDKQKIRKIARKLNLATHDKKDSQGICFIGEVDLEKFLKTRIKRKVGKVITTAGEIVGKHEGISFYTIGQRRGLKIGGGIPYYVAAKDLKSNTLIVAKGNQDLKLYNDQLIATNLSWVAKEPKYPFNCLAKIRYRQNDQKATVSCLSKDSVGVKFNSPQRAITPGQSVVFYHNDSVIGGGIIQ</sequence>
<dbReference type="InterPro" id="IPR046884">
    <property type="entry name" value="MnmA-like_central"/>
</dbReference>
<dbReference type="Pfam" id="PF20259">
    <property type="entry name" value="tRNA_Me_trans_M"/>
    <property type="match status" value="1"/>
</dbReference>
<dbReference type="Pfam" id="PF20258">
    <property type="entry name" value="tRNA_Me_trans_C"/>
    <property type="match status" value="1"/>
</dbReference>
<dbReference type="EMBL" id="PFMD01000076">
    <property type="protein sequence ID" value="PIY95600.1"/>
    <property type="molecule type" value="Genomic_DNA"/>
</dbReference>
<comment type="subcellular location">
    <subcellularLocation>
        <location evidence="10">Cytoplasm</location>
    </subcellularLocation>
</comment>
<dbReference type="NCBIfam" id="NF001138">
    <property type="entry name" value="PRK00143.1"/>
    <property type="match status" value="1"/>
</dbReference>
<dbReference type="GO" id="GO:0103016">
    <property type="term" value="F:tRNA-uridine 2-sulfurtransferase activity"/>
    <property type="evidence" value="ECO:0007669"/>
    <property type="project" value="UniProtKB-EC"/>
</dbReference>
<comment type="catalytic activity">
    <reaction evidence="9 10">
        <text>S-sulfanyl-L-cysteinyl-[protein] + uridine(34) in tRNA + AH2 + ATP = 2-thiouridine(34) in tRNA + L-cysteinyl-[protein] + A + AMP + diphosphate + H(+)</text>
        <dbReference type="Rhea" id="RHEA:47032"/>
        <dbReference type="Rhea" id="RHEA-COMP:10131"/>
        <dbReference type="Rhea" id="RHEA-COMP:11726"/>
        <dbReference type="Rhea" id="RHEA-COMP:11727"/>
        <dbReference type="Rhea" id="RHEA-COMP:11728"/>
        <dbReference type="ChEBI" id="CHEBI:13193"/>
        <dbReference type="ChEBI" id="CHEBI:15378"/>
        <dbReference type="ChEBI" id="CHEBI:17499"/>
        <dbReference type="ChEBI" id="CHEBI:29950"/>
        <dbReference type="ChEBI" id="CHEBI:30616"/>
        <dbReference type="ChEBI" id="CHEBI:33019"/>
        <dbReference type="ChEBI" id="CHEBI:61963"/>
        <dbReference type="ChEBI" id="CHEBI:65315"/>
        <dbReference type="ChEBI" id="CHEBI:87170"/>
        <dbReference type="ChEBI" id="CHEBI:456215"/>
        <dbReference type="EC" id="2.8.1.13"/>
    </reaction>
</comment>
<dbReference type="EC" id="2.8.1.13" evidence="10"/>
<protein>
    <recommendedName>
        <fullName evidence="10">tRNA-specific 2-thiouridylase MnmA</fullName>
        <ecNumber evidence="10">2.8.1.13</ecNumber>
    </recommendedName>
</protein>